<dbReference type="InterPro" id="IPR011990">
    <property type="entry name" value="TPR-like_helical_dom_sf"/>
</dbReference>
<evidence type="ECO:0000313" key="1">
    <source>
        <dbReference type="EMBL" id="AHH08096.1"/>
    </source>
</evidence>
<dbReference type="SUPFAM" id="SSF48452">
    <property type="entry name" value="TPR-like"/>
    <property type="match status" value="1"/>
</dbReference>
<dbReference type="HOGENOM" id="CLU_891215_0_0_12"/>
<dbReference type="EMBL" id="CP005829">
    <property type="protein sequence ID" value="AHH08096.1"/>
    <property type="molecule type" value="Genomic_DNA"/>
</dbReference>
<evidence type="ECO:0000313" key="3">
    <source>
        <dbReference type="Proteomes" id="UP000019262"/>
    </source>
</evidence>
<dbReference type="Gene3D" id="1.25.40.10">
    <property type="entry name" value="Tetratricopeptide repeat domain"/>
    <property type="match status" value="1"/>
</dbReference>
<accession>W5SPV1</accession>
<geneLocation type="plasmid" evidence="2">
    <name>unnamed</name>
</geneLocation>
<dbReference type="Proteomes" id="UP000019262">
    <property type="component" value="Chromosome"/>
</dbReference>
<sequence length="326" mass="38270">MGFIHIFKSGGNVSSEKIAELIKDIYLSFRKGDFKVALMKSEEAHSLDFDNIEILTALKSSVYWNGQIESLDRIDKDYEKAEFLVREWNNFARRYLKKMNFDFIQGRNSIKYFVFQLCLDIYKNIYKLQPENLDILVKIAKSYKGVGNYDRAIAVFLRILGDAKDNADVVAELADSYALIDEIKEAKVLFREAFFINPQRIDIDALESEMILKLIEAIKSDRNISDTLVKEWIPVYGALNGVFNIKRELRPIELGHLKQSVYSLRNELKEKSYRSINESILLPRLINKYFWLIDHYVRIKEDRVRIDEILSYIKEIDIGIYQQYVN</sequence>
<gene>
    <name evidence="1" type="ORF">BAN_0101700</name>
    <name evidence="2" type="ORF">BAN_0101701</name>
</gene>
<dbReference type="EMBL" id="CP005830">
    <property type="protein sequence ID" value="AHH08897.1"/>
    <property type="molecule type" value="Genomic_DNA"/>
</dbReference>
<proteinExistence type="predicted"/>
<keyword evidence="2" id="KW-0614">Plasmid</keyword>
<dbReference type="AlphaFoldDB" id="W5SPV1"/>
<protein>
    <submittedName>
        <fullName evidence="2">Putative tetratricopeptide repeat domain protein</fullName>
    </submittedName>
</protein>
<reference evidence="2 3" key="1">
    <citation type="submission" date="2013-04" db="EMBL/GenBank/DDBJ databases">
        <title>Comparative Genomics of Relapsing Fever Spirochetes.</title>
        <authorList>
            <person name="Schwan T.G."/>
            <person name="Raffel S.J."/>
            <person name="Porcella S.F."/>
            <person name="Martens C.A."/>
            <person name="Bruno D.P."/>
            <person name="Rickefs S.M."/>
            <person name="Barbian K.B."/>
        </authorList>
    </citation>
    <scope>NUCLEOTIDE SEQUENCE</scope>
    <source>
        <strain evidence="2 3">BA2</strain>
        <plasmid evidence="2">unnamed</plasmid>
    </source>
</reference>
<dbReference type="eggNOG" id="COG0457">
    <property type="taxonomic scope" value="Bacteria"/>
</dbReference>
<name>W5SPV1_BORAN</name>
<dbReference type="PATRIC" id="fig|1313293.3.peg.133"/>
<organism evidence="2">
    <name type="scientific">Borrelia anserina BA2</name>
    <dbReference type="NCBI Taxonomy" id="1313293"/>
    <lineage>
        <taxon>Bacteria</taxon>
        <taxon>Pseudomonadati</taxon>
        <taxon>Spirochaetota</taxon>
        <taxon>Spirochaetia</taxon>
        <taxon>Spirochaetales</taxon>
        <taxon>Borreliaceae</taxon>
        <taxon>Borrelia</taxon>
    </lineage>
</organism>
<evidence type="ECO:0000313" key="2">
    <source>
        <dbReference type="EMBL" id="AHH08897.1"/>
    </source>
</evidence>